<evidence type="ECO:0000256" key="8">
    <source>
        <dbReference type="ARBA" id="ARBA00022840"/>
    </source>
</evidence>
<sequence length="592" mass="68899">MSQILDEKLEKLSEKERALWSLRHTAEHVLHTAMQNIYPKLKKAMGPATEDGFYFDFDSDSKVTEDDFPKIEKEMQQLISADLPMTQETISAEDAKKIFKNNPYKLEWIEDIQKRGEKVSVFHMSDKDTDLCSGPHAKSTGEIKAFKLLSLAGAYWHGDEKNKMLTRIYGTCFPAKKELEDYLHNIEEAKKRDHRKLGKELDLFTFSDLVGSGFPLYTPAGTLIRRLVNEYVEETQVKQDYTQVWTPQVAKADLFKISGHYDKYKDSMFRVISNYSEEEFFLKPMNCPQHTQIYASRPRSYRDLPLRYTDFAMLYRDEKPGELSGLARVRSFSQDDCHIFCREDQVDNEIDVALEMTKQIMATFGLKYKYRLSTRDPKHPEKYLGDPKTWDKVEKWAEEIMKRNKIEYFDGPGEAAFYAPKMDLIATDALNREHQLSTVQIDYVQPQRFGLVYADKDGKEKTPIMLHRAIVGSPERFLMILIEHYAGAFPLWLSPIQIVVMPLGEKHQKAAEDLQKQLKNNNIRVELWPDESVSKRIRNAEMKKIPYMAVIGDREIESESVALRAHNQKDMGAMKINQLIEKLKQEINEKVR</sequence>
<evidence type="ECO:0000313" key="16">
    <source>
        <dbReference type="Proteomes" id="UP000178570"/>
    </source>
</evidence>
<dbReference type="InterPro" id="IPR018163">
    <property type="entry name" value="Thr/Ala-tRNA-synth_IIc_edit"/>
</dbReference>
<dbReference type="Pfam" id="PF07973">
    <property type="entry name" value="tRNA_SAD"/>
    <property type="match status" value="1"/>
</dbReference>
<evidence type="ECO:0000256" key="11">
    <source>
        <dbReference type="ARBA" id="ARBA00023146"/>
    </source>
</evidence>
<feature type="binding site" evidence="13">
    <location>
        <position position="338"/>
    </location>
    <ligand>
        <name>Zn(2+)</name>
        <dbReference type="ChEBI" id="CHEBI:29105"/>
        <note>catalytic</note>
    </ligand>
</feature>
<gene>
    <name evidence="13" type="primary">thrS</name>
    <name evidence="15" type="ORF">A2570_01250</name>
</gene>
<dbReference type="EC" id="6.1.1.3" evidence="13"/>
<dbReference type="PANTHER" id="PTHR11451">
    <property type="entry name" value="THREONINE-TRNA LIGASE"/>
    <property type="match status" value="1"/>
</dbReference>
<reference evidence="15 16" key="1">
    <citation type="journal article" date="2016" name="Nat. Commun.">
        <title>Thousands of microbial genomes shed light on interconnected biogeochemical processes in an aquifer system.</title>
        <authorList>
            <person name="Anantharaman K."/>
            <person name="Brown C.T."/>
            <person name="Hug L.A."/>
            <person name="Sharon I."/>
            <person name="Castelle C.J."/>
            <person name="Probst A.J."/>
            <person name="Thomas B.C."/>
            <person name="Singh A."/>
            <person name="Wilkins M.J."/>
            <person name="Karaoz U."/>
            <person name="Brodie E.L."/>
            <person name="Williams K.H."/>
            <person name="Hubbard S.S."/>
            <person name="Banfield J.F."/>
        </authorList>
    </citation>
    <scope>NUCLEOTIDE SEQUENCE [LARGE SCALE GENOMIC DNA]</scope>
</reference>
<comment type="subunit">
    <text evidence="13">Homodimer.</text>
</comment>
<comment type="similarity">
    <text evidence="1 13">Belongs to the class-II aminoacyl-tRNA synthetase family.</text>
</comment>
<evidence type="ECO:0000256" key="6">
    <source>
        <dbReference type="ARBA" id="ARBA00022741"/>
    </source>
</evidence>
<dbReference type="Pfam" id="PF00587">
    <property type="entry name" value="tRNA-synt_2b"/>
    <property type="match status" value="1"/>
</dbReference>
<feature type="domain" description="Aminoacyl-transfer RNA synthetases class-II family profile" evidence="14">
    <location>
        <begin position="224"/>
        <end position="490"/>
    </location>
</feature>
<evidence type="ECO:0000256" key="5">
    <source>
        <dbReference type="ARBA" id="ARBA00022723"/>
    </source>
</evidence>
<evidence type="ECO:0000256" key="9">
    <source>
        <dbReference type="ARBA" id="ARBA00022884"/>
    </source>
</evidence>
<dbReference type="Gene3D" id="3.40.50.800">
    <property type="entry name" value="Anticodon-binding domain"/>
    <property type="match status" value="1"/>
</dbReference>
<dbReference type="Gene3D" id="3.30.930.10">
    <property type="entry name" value="Bira Bifunctional Protein, Domain 2"/>
    <property type="match status" value="1"/>
</dbReference>
<dbReference type="InterPro" id="IPR002320">
    <property type="entry name" value="Thr-tRNA-ligase_IIa"/>
</dbReference>
<evidence type="ECO:0000313" key="15">
    <source>
        <dbReference type="EMBL" id="OGY40742.1"/>
    </source>
</evidence>
<keyword evidence="8 13" id="KW-0067">ATP-binding</keyword>
<dbReference type="GO" id="GO:0004829">
    <property type="term" value="F:threonine-tRNA ligase activity"/>
    <property type="evidence" value="ECO:0007669"/>
    <property type="project" value="UniProtKB-UniRule"/>
</dbReference>
<dbReference type="HAMAP" id="MF_00184">
    <property type="entry name" value="Thr_tRNA_synth"/>
    <property type="match status" value="1"/>
</dbReference>
<dbReference type="InterPro" id="IPR036621">
    <property type="entry name" value="Anticodon-bd_dom_sf"/>
</dbReference>
<keyword evidence="6 13" id="KW-0547">Nucleotide-binding</keyword>
<dbReference type="FunFam" id="3.30.930.10:FF:000002">
    <property type="entry name" value="Threonine--tRNA ligase"/>
    <property type="match status" value="1"/>
</dbReference>
<dbReference type="GO" id="GO:0006435">
    <property type="term" value="P:threonyl-tRNA aminoacylation"/>
    <property type="evidence" value="ECO:0007669"/>
    <property type="project" value="UniProtKB-UniRule"/>
</dbReference>
<dbReference type="InterPro" id="IPR006195">
    <property type="entry name" value="aa-tRNA-synth_II"/>
</dbReference>
<organism evidence="15 16">
    <name type="scientific">Candidatus Brennerbacteria bacterium RIFOXYD1_FULL_41_16</name>
    <dbReference type="NCBI Taxonomy" id="1797529"/>
    <lineage>
        <taxon>Bacteria</taxon>
        <taxon>Candidatus Brenneribacteriota</taxon>
    </lineage>
</organism>
<dbReference type="CDD" id="cd00771">
    <property type="entry name" value="ThrRS_core"/>
    <property type="match status" value="1"/>
</dbReference>
<dbReference type="InterPro" id="IPR045864">
    <property type="entry name" value="aa-tRNA-synth_II/BPL/LPL"/>
</dbReference>
<feature type="binding site" evidence="13">
    <location>
        <position position="287"/>
    </location>
    <ligand>
        <name>Zn(2+)</name>
        <dbReference type="ChEBI" id="CHEBI:29105"/>
        <note>catalytic</note>
    </ligand>
</feature>
<evidence type="ECO:0000256" key="4">
    <source>
        <dbReference type="ARBA" id="ARBA00022598"/>
    </source>
</evidence>
<dbReference type="CDD" id="cd00860">
    <property type="entry name" value="ThrRS_anticodon"/>
    <property type="match status" value="1"/>
</dbReference>
<comment type="subcellular location">
    <subcellularLocation>
        <location evidence="13">Cytoplasm</location>
    </subcellularLocation>
</comment>
<dbReference type="InterPro" id="IPR004154">
    <property type="entry name" value="Anticodon-bd"/>
</dbReference>
<dbReference type="STRING" id="1797529.A2570_01250"/>
<keyword evidence="3 13" id="KW-0820">tRNA-binding</keyword>
<proteinExistence type="inferred from homology"/>
<dbReference type="InterPro" id="IPR002314">
    <property type="entry name" value="aa-tRNA-synt_IIb"/>
</dbReference>
<dbReference type="EMBL" id="MHHY01000006">
    <property type="protein sequence ID" value="OGY40742.1"/>
    <property type="molecule type" value="Genomic_DNA"/>
</dbReference>
<keyword evidence="4 13" id="KW-0436">Ligase</keyword>
<dbReference type="InterPro" id="IPR033728">
    <property type="entry name" value="ThrRS_core"/>
</dbReference>
<protein>
    <recommendedName>
        <fullName evidence="13">Threonine--tRNA ligase</fullName>
        <ecNumber evidence="13">6.1.1.3</ecNumber>
    </recommendedName>
    <alternativeName>
        <fullName evidence="13">Threonyl-tRNA synthetase</fullName>
        <shortName evidence="13">ThrRS</shortName>
    </alternativeName>
</protein>
<keyword evidence="11 13" id="KW-0030">Aminoacyl-tRNA synthetase</keyword>
<dbReference type="AlphaFoldDB" id="A0A1G1XLB3"/>
<dbReference type="GO" id="GO:0046872">
    <property type="term" value="F:metal ion binding"/>
    <property type="evidence" value="ECO:0007669"/>
    <property type="project" value="UniProtKB-KW"/>
</dbReference>
<dbReference type="Gene3D" id="3.30.980.10">
    <property type="entry name" value="Threonyl-trna Synthetase, Chain A, domain 2"/>
    <property type="match status" value="1"/>
</dbReference>
<dbReference type="GO" id="GO:0005524">
    <property type="term" value="F:ATP binding"/>
    <property type="evidence" value="ECO:0007669"/>
    <property type="project" value="UniProtKB-UniRule"/>
</dbReference>
<evidence type="ECO:0000256" key="2">
    <source>
        <dbReference type="ARBA" id="ARBA00022490"/>
    </source>
</evidence>
<dbReference type="SMART" id="SM00863">
    <property type="entry name" value="tRNA_SAD"/>
    <property type="match status" value="1"/>
</dbReference>
<evidence type="ECO:0000259" key="14">
    <source>
        <dbReference type="PROSITE" id="PS50862"/>
    </source>
</evidence>
<keyword evidence="7 13" id="KW-0862">Zinc</keyword>
<name>A0A1G1XLB3_9BACT</name>
<comment type="caution">
    <text evidence="13">Lacks conserved residue(s) required for the propagation of feature annotation.</text>
</comment>
<keyword evidence="5 13" id="KW-0479">Metal-binding</keyword>
<evidence type="ECO:0000256" key="3">
    <source>
        <dbReference type="ARBA" id="ARBA00022555"/>
    </source>
</evidence>
<feature type="binding site" evidence="13">
    <location>
        <position position="467"/>
    </location>
    <ligand>
        <name>Zn(2+)</name>
        <dbReference type="ChEBI" id="CHEBI:29105"/>
        <note>catalytic</note>
    </ligand>
</feature>
<dbReference type="Pfam" id="PF03129">
    <property type="entry name" value="HGTP_anticodon"/>
    <property type="match status" value="1"/>
</dbReference>
<dbReference type="SUPFAM" id="SSF55186">
    <property type="entry name" value="ThrRS/AlaRS common domain"/>
    <property type="match status" value="1"/>
</dbReference>
<evidence type="ECO:0000256" key="13">
    <source>
        <dbReference type="HAMAP-Rule" id="MF_00184"/>
    </source>
</evidence>
<comment type="catalytic activity">
    <reaction evidence="12 13">
        <text>tRNA(Thr) + L-threonine + ATP = L-threonyl-tRNA(Thr) + AMP + diphosphate + H(+)</text>
        <dbReference type="Rhea" id="RHEA:24624"/>
        <dbReference type="Rhea" id="RHEA-COMP:9670"/>
        <dbReference type="Rhea" id="RHEA-COMP:9704"/>
        <dbReference type="ChEBI" id="CHEBI:15378"/>
        <dbReference type="ChEBI" id="CHEBI:30616"/>
        <dbReference type="ChEBI" id="CHEBI:33019"/>
        <dbReference type="ChEBI" id="CHEBI:57926"/>
        <dbReference type="ChEBI" id="CHEBI:78442"/>
        <dbReference type="ChEBI" id="CHEBI:78534"/>
        <dbReference type="ChEBI" id="CHEBI:456215"/>
        <dbReference type="EC" id="6.1.1.3"/>
    </reaction>
</comment>
<comment type="cofactor">
    <cofactor evidence="13">
        <name>Zn(2+)</name>
        <dbReference type="ChEBI" id="CHEBI:29105"/>
    </cofactor>
    <text evidence="13">Binds 1 zinc ion per subunit.</text>
</comment>
<dbReference type="Proteomes" id="UP000178570">
    <property type="component" value="Unassembled WGS sequence"/>
</dbReference>
<dbReference type="SUPFAM" id="SSF55681">
    <property type="entry name" value="Class II aaRS and biotin synthetases"/>
    <property type="match status" value="1"/>
</dbReference>
<evidence type="ECO:0000256" key="7">
    <source>
        <dbReference type="ARBA" id="ARBA00022833"/>
    </source>
</evidence>
<dbReference type="NCBIfam" id="TIGR00418">
    <property type="entry name" value="thrS"/>
    <property type="match status" value="1"/>
</dbReference>
<dbReference type="GO" id="GO:0000049">
    <property type="term" value="F:tRNA binding"/>
    <property type="evidence" value="ECO:0007669"/>
    <property type="project" value="UniProtKB-KW"/>
</dbReference>
<dbReference type="FunFam" id="3.30.980.10:FF:000005">
    <property type="entry name" value="Threonyl-tRNA synthetase, mitochondrial"/>
    <property type="match status" value="1"/>
</dbReference>
<dbReference type="InterPro" id="IPR047246">
    <property type="entry name" value="ThrRS_anticodon"/>
</dbReference>
<evidence type="ECO:0000256" key="1">
    <source>
        <dbReference type="ARBA" id="ARBA00008226"/>
    </source>
</evidence>
<dbReference type="GO" id="GO:0005737">
    <property type="term" value="C:cytoplasm"/>
    <property type="evidence" value="ECO:0007669"/>
    <property type="project" value="UniProtKB-SubCell"/>
</dbReference>
<comment type="caution">
    <text evidence="15">The sequence shown here is derived from an EMBL/GenBank/DDBJ whole genome shotgun (WGS) entry which is preliminary data.</text>
</comment>
<keyword evidence="2 13" id="KW-0963">Cytoplasm</keyword>
<dbReference type="FunFam" id="3.40.50.800:FF:000001">
    <property type="entry name" value="Threonine--tRNA ligase"/>
    <property type="match status" value="1"/>
</dbReference>
<keyword evidence="9 13" id="KW-0694">RNA-binding</keyword>
<evidence type="ECO:0000256" key="10">
    <source>
        <dbReference type="ARBA" id="ARBA00022917"/>
    </source>
</evidence>
<dbReference type="SUPFAM" id="SSF52954">
    <property type="entry name" value="Class II aaRS ABD-related"/>
    <property type="match status" value="1"/>
</dbReference>
<keyword evidence="10 13" id="KW-0648">Protein biosynthesis</keyword>
<dbReference type="InterPro" id="IPR012947">
    <property type="entry name" value="tRNA_SAD"/>
</dbReference>
<accession>A0A1G1XLB3</accession>
<dbReference type="PROSITE" id="PS50862">
    <property type="entry name" value="AA_TRNA_LIGASE_II"/>
    <property type="match status" value="1"/>
</dbReference>
<dbReference type="PANTHER" id="PTHR11451:SF44">
    <property type="entry name" value="THREONINE--TRNA LIGASE, CHLOROPLASTIC_MITOCHONDRIAL 2"/>
    <property type="match status" value="1"/>
</dbReference>
<evidence type="ECO:0000256" key="12">
    <source>
        <dbReference type="ARBA" id="ARBA00049515"/>
    </source>
</evidence>
<dbReference type="PRINTS" id="PR01047">
    <property type="entry name" value="TRNASYNTHTHR"/>
</dbReference>